<feature type="non-terminal residue" evidence="1">
    <location>
        <position position="1"/>
    </location>
</feature>
<feature type="non-terminal residue" evidence="1">
    <location>
        <position position="207"/>
    </location>
</feature>
<reference evidence="1" key="1">
    <citation type="journal article" date="2022" name="bioRxiv">
        <title>Sequencing and chromosome-scale assembly of the giantPleurodeles waltlgenome.</title>
        <authorList>
            <person name="Brown T."/>
            <person name="Elewa A."/>
            <person name="Iarovenko S."/>
            <person name="Subramanian E."/>
            <person name="Araus A.J."/>
            <person name="Petzold A."/>
            <person name="Susuki M."/>
            <person name="Suzuki K.-i.T."/>
            <person name="Hayashi T."/>
            <person name="Toyoda A."/>
            <person name="Oliveira C."/>
            <person name="Osipova E."/>
            <person name="Leigh N.D."/>
            <person name="Simon A."/>
            <person name="Yun M.H."/>
        </authorList>
    </citation>
    <scope>NUCLEOTIDE SEQUENCE</scope>
    <source>
        <strain evidence="1">20211129_DDA</strain>
        <tissue evidence="1">Liver</tissue>
    </source>
</reference>
<protein>
    <submittedName>
        <fullName evidence="1">Uncharacterized protein</fullName>
    </submittedName>
</protein>
<gene>
    <name evidence="1" type="ORF">NDU88_005980</name>
</gene>
<keyword evidence="2" id="KW-1185">Reference proteome</keyword>
<evidence type="ECO:0000313" key="2">
    <source>
        <dbReference type="Proteomes" id="UP001066276"/>
    </source>
</evidence>
<name>A0AAV7N1Q4_PLEWA</name>
<accession>A0AAV7N1Q4</accession>
<dbReference type="Proteomes" id="UP001066276">
    <property type="component" value="Chromosome 9"/>
</dbReference>
<proteinExistence type="predicted"/>
<dbReference type="AlphaFoldDB" id="A0AAV7N1Q4"/>
<sequence>PDNESVLQAKCYAGRTAWGIIATYLQLNVCQNENMSLRQRGGKRALLQLHSLAQPPEATCRLSMGSRFLGPVLKRQQFQPWPGHCKGRFYAVPLQTEAPEVCRGLYTDTLSWACQWQLIIPQALFKRFPIPSDAMLTPGPSPVPPAPALTQTLPPCLPPPILEPLLASGKSLRFRRQAHCLLGVKEYREAVMTCMGSSGQILTSLRL</sequence>
<organism evidence="1 2">
    <name type="scientific">Pleurodeles waltl</name>
    <name type="common">Iberian ribbed newt</name>
    <dbReference type="NCBI Taxonomy" id="8319"/>
    <lineage>
        <taxon>Eukaryota</taxon>
        <taxon>Metazoa</taxon>
        <taxon>Chordata</taxon>
        <taxon>Craniata</taxon>
        <taxon>Vertebrata</taxon>
        <taxon>Euteleostomi</taxon>
        <taxon>Amphibia</taxon>
        <taxon>Batrachia</taxon>
        <taxon>Caudata</taxon>
        <taxon>Salamandroidea</taxon>
        <taxon>Salamandridae</taxon>
        <taxon>Pleurodelinae</taxon>
        <taxon>Pleurodeles</taxon>
    </lineage>
</organism>
<evidence type="ECO:0000313" key="1">
    <source>
        <dbReference type="EMBL" id="KAJ1108604.1"/>
    </source>
</evidence>
<dbReference type="EMBL" id="JANPWB010000013">
    <property type="protein sequence ID" value="KAJ1108604.1"/>
    <property type="molecule type" value="Genomic_DNA"/>
</dbReference>
<comment type="caution">
    <text evidence="1">The sequence shown here is derived from an EMBL/GenBank/DDBJ whole genome shotgun (WGS) entry which is preliminary data.</text>
</comment>